<gene>
    <name evidence="11" type="primary">tolQ</name>
    <name evidence="11" type="ORF">DF168_01232</name>
</gene>
<accession>A0A2Z4ACX8</accession>
<dbReference type="KEGG" id="mtar:DF168_01232"/>
<keyword evidence="7 9" id="KW-0472">Membrane</keyword>
<dbReference type="AlphaFoldDB" id="A0A2Z4ACX8"/>
<reference evidence="11 12" key="1">
    <citation type="submission" date="2018-06" db="EMBL/GenBank/DDBJ databases">
        <title>Draft Genome Sequence of a Novel Marine Bacterium Related to the Verrucomicrobia.</title>
        <authorList>
            <person name="Vosseberg J."/>
            <person name="Martijn J."/>
            <person name="Ettema T.J.G."/>
        </authorList>
    </citation>
    <scope>NUCLEOTIDE SEQUENCE [LARGE SCALE GENOMIC DNA]</scope>
    <source>
        <strain evidence="11">TARA_B100001123</strain>
    </source>
</reference>
<name>A0A2Z4ACX8_9BACT</name>
<feature type="transmembrane region" description="Helical" evidence="9">
    <location>
        <begin position="20"/>
        <end position="43"/>
    </location>
</feature>
<dbReference type="GO" id="GO:0017038">
    <property type="term" value="P:protein import"/>
    <property type="evidence" value="ECO:0007669"/>
    <property type="project" value="TreeGrafter"/>
</dbReference>
<feature type="transmembrane region" description="Helical" evidence="9">
    <location>
        <begin position="106"/>
        <end position="129"/>
    </location>
</feature>
<dbReference type="GO" id="GO:0005886">
    <property type="term" value="C:plasma membrane"/>
    <property type="evidence" value="ECO:0007669"/>
    <property type="project" value="UniProtKB-SubCell"/>
</dbReference>
<keyword evidence="6 9" id="KW-1133">Transmembrane helix</keyword>
<dbReference type="EMBL" id="CP029803">
    <property type="protein sequence ID" value="AWT60033.1"/>
    <property type="molecule type" value="Genomic_DNA"/>
</dbReference>
<proteinExistence type="inferred from homology"/>
<comment type="similarity">
    <text evidence="8">Belongs to the exbB/tolQ family.</text>
</comment>
<evidence type="ECO:0000256" key="2">
    <source>
        <dbReference type="ARBA" id="ARBA00022448"/>
    </source>
</evidence>
<evidence type="ECO:0000256" key="5">
    <source>
        <dbReference type="ARBA" id="ARBA00022927"/>
    </source>
</evidence>
<feature type="transmembrane region" description="Helical" evidence="9">
    <location>
        <begin position="149"/>
        <end position="171"/>
    </location>
</feature>
<evidence type="ECO:0000256" key="1">
    <source>
        <dbReference type="ARBA" id="ARBA00004651"/>
    </source>
</evidence>
<evidence type="ECO:0000256" key="6">
    <source>
        <dbReference type="ARBA" id="ARBA00022989"/>
    </source>
</evidence>
<keyword evidence="5 8" id="KW-0653">Protein transport</keyword>
<keyword evidence="4 9" id="KW-0812">Transmembrane</keyword>
<organism evidence="11 12">
    <name type="scientific">Candidatus Moanibacter tarae</name>
    <dbReference type="NCBI Taxonomy" id="2200854"/>
    <lineage>
        <taxon>Bacteria</taxon>
        <taxon>Pseudomonadati</taxon>
        <taxon>Verrucomicrobiota</taxon>
        <taxon>Opitutia</taxon>
        <taxon>Puniceicoccales</taxon>
        <taxon>Puniceicoccales incertae sedis</taxon>
        <taxon>Candidatus Moanibacter</taxon>
    </lineage>
</organism>
<evidence type="ECO:0000256" key="3">
    <source>
        <dbReference type="ARBA" id="ARBA00022475"/>
    </source>
</evidence>
<evidence type="ECO:0000313" key="12">
    <source>
        <dbReference type="Proteomes" id="UP000247465"/>
    </source>
</evidence>
<dbReference type="Pfam" id="PF01618">
    <property type="entry name" value="MotA_ExbB"/>
    <property type="match status" value="1"/>
</dbReference>
<keyword evidence="3" id="KW-1003">Cell membrane</keyword>
<evidence type="ECO:0000313" key="11">
    <source>
        <dbReference type="EMBL" id="AWT60033.1"/>
    </source>
</evidence>
<feature type="domain" description="MotA/TolQ/ExbB proton channel" evidence="10">
    <location>
        <begin position="84"/>
        <end position="182"/>
    </location>
</feature>
<evidence type="ECO:0000256" key="7">
    <source>
        <dbReference type="ARBA" id="ARBA00023136"/>
    </source>
</evidence>
<evidence type="ECO:0000256" key="4">
    <source>
        <dbReference type="ARBA" id="ARBA00022692"/>
    </source>
</evidence>
<protein>
    <submittedName>
        <fullName evidence="11">Protein TolQ</fullName>
    </submittedName>
</protein>
<evidence type="ECO:0000256" key="9">
    <source>
        <dbReference type="SAM" id="Phobius"/>
    </source>
</evidence>
<sequence length="203" mass="22785">MILIATLWDDIWEVWSAGGLLMVPLFLLALMIYFYALQLLFFFRRADYNDIEESKWMHWIESPSESSGNIGAMIRYSQDGVNTVEDVQSRFDEVKAANIPPIETRIIFLSILVTVAPLMGLLGTVMGMLTTFKGLAMSSGQIIDVVAQGISEALITTQTGLIIAIPGYILVYMLNRRRQEMAAFIGRLESNSLQYFTIKLANS</sequence>
<dbReference type="Proteomes" id="UP000247465">
    <property type="component" value="Chromosome"/>
</dbReference>
<keyword evidence="2 8" id="KW-0813">Transport</keyword>
<evidence type="ECO:0000256" key="8">
    <source>
        <dbReference type="RuleBase" id="RU004057"/>
    </source>
</evidence>
<dbReference type="PANTHER" id="PTHR30625:SF15">
    <property type="entry name" value="BIOPOLYMER TRANSPORT PROTEIN EXBB"/>
    <property type="match status" value="1"/>
</dbReference>
<dbReference type="PANTHER" id="PTHR30625">
    <property type="entry name" value="PROTEIN TOLQ"/>
    <property type="match status" value="1"/>
</dbReference>
<comment type="subcellular location">
    <subcellularLocation>
        <location evidence="1">Cell membrane</location>
        <topology evidence="1">Multi-pass membrane protein</topology>
    </subcellularLocation>
    <subcellularLocation>
        <location evidence="8">Membrane</location>
        <topology evidence="8">Multi-pass membrane protein</topology>
    </subcellularLocation>
</comment>
<dbReference type="InterPro" id="IPR002898">
    <property type="entry name" value="MotA_ExbB_proton_chnl"/>
</dbReference>
<dbReference type="InterPro" id="IPR050790">
    <property type="entry name" value="ExbB/TolQ_transport"/>
</dbReference>
<evidence type="ECO:0000259" key="10">
    <source>
        <dbReference type="Pfam" id="PF01618"/>
    </source>
</evidence>